<feature type="region of interest" description="Disordered" evidence="7">
    <location>
        <begin position="817"/>
        <end position="868"/>
    </location>
</feature>
<proteinExistence type="predicted"/>
<feature type="compositionally biased region" description="Pro residues" evidence="7">
    <location>
        <begin position="53"/>
        <end position="65"/>
    </location>
</feature>
<dbReference type="HOGENOM" id="CLU_013081_0_0_1"/>
<keyword evidence="3" id="KW-0805">Transcription regulation</keyword>
<keyword evidence="5" id="KW-0804">Transcription</keyword>
<evidence type="ECO:0000256" key="1">
    <source>
        <dbReference type="ARBA" id="ARBA00022723"/>
    </source>
</evidence>
<dbReference type="GO" id="GO:0003677">
    <property type="term" value="F:DNA binding"/>
    <property type="evidence" value="ECO:0007669"/>
    <property type="project" value="UniProtKB-KW"/>
</dbReference>
<feature type="region of interest" description="Disordered" evidence="7">
    <location>
        <begin position="155"/>
        <end position="187"/>
    </location>
</feature>
<feature type="compositionally biased region" description="Low complexity" evidence="7">
    <location>
        <begin position="19"/>
        <end position="31"/>
    </location>
</feature>
<evidence type="ECO:0000256" key="2">
    <source>
        <dbReference type="ARBA" id="ARBA00022833"/>
    </source>
</evidence>
<feature type="region of interest" description="Disordered" evidence="7">
    <location>
        <begin position="247"/>
        <end position="267"/>
    </location>
</feature>
<dbReference type="InterPro" id="IPR051615">
    <property type="entry name" value="Transcr_Regulatory_Elem"/>
</dbReference>
<dbReference type="Proteomes" id="UP000002037">
    <property type="component" value="Unassembled WGS sequence"/>
</dbReference>
<reference evidence="9 10" key="1">
    <citation type="journal article" date="2009" name="Nature">
        <title>Evolution of pathogenicity and sexual reproduction in eight Candida genomes.</title>
        <authorList>
            <person name="Butler G."/>
            <person name="Rasmussen M.D."/>
            <person name="Lin M.F."/>
            <person name="Santos M.A."/>
            <person name="Sakthikumar S."/>
            <person name="Munro C.A."/>
            <person name="Rheinbay E."/>
            <person name="Grabherr M."/>
            <person name="Forche A."/>
            <person name="Reedy J.L."/>
            <person name="Agrafioti I."/>
            <person name="Arnaud M.B."/>
            <person name="Bates S."/>
            <person name="Brown A.J."/>
            <person name="Brunke S."/>
            <person name="Costanzo M.C."/>
            <person name="Fitzpatrick D.A."/>
            <person name="de Groot P.W."/>
            <person name="Harris D."/>
            <person name="Hoyer L.L."/>
            <person name="Hube B."/>
            <person name="Klis F.M."/>
            <person name="Kodira C."/>
            <person name="Lennard N."/>
            <person name="Logue M.E."/>
            <person name="Martin R."/>
            <person name="Neiman A.M."/>
            <person name="Nikolaou E."/>
            <person name="Quail M.A."/>
            <person name="Quinn J."/>
            <person name="Santos M.C."/>
            <person name="Schmitzberger F.F."/>
            <person name="Sherlock G."/>
            <person name="Shah P."/>
            <person name="Silverstein K.A."/>
            <person name="Skrzypek M.S."/>
            <person name="Soll D."/>
            <person name="Staggs R."/>
            <person name="Stansfield I."/>
            <person name="Stumpf M.P."/>
            <person name="Sudbery P.E."/>
            <person name="Srikantha T."/>
            <person name="Zeng Q."/>
            <person name="Berman J."/>
            <person name="Berriman M."/>
            <person name="Heitman J."/>
            <person name="Gow N.A."/>
            <person name="Lorenz M.C."/>
            <person name="Birren B.W."/>
            <person name="Kellis M."/>
            <person name="Cuomo C.A."/>
        </authorList>
    </citation>
    <scope>NUCLEOTIDE SEQUENCE [LARGE SCALE GENOMIC DNA]</scope>
    <source>
        <strain evidence="10">ATCC MYA-3404 / T1</strain>
    </source>
</reference>
<dbReference type="GO" id="GO:0008270">
    <property type="term" value="F:zinc ion binding"/>
    <property type="evidence" value="ECO:0007669"/>
    <property type="project" value="InterPro"/>
</dbReference>
<evidence type="ECO:0000256" key="3">
    <source>
        <dbReference type="ARBA" id="ARBA00023015"/>
    </source>
</evidence>
<dbReference type="OrthoDB" id="4025267at2759"/>
<dbReference type="EMBL" id="GG692398">
    <property type="protein sequence ID" value="EER33211.1"/>
    <property type="molecule type" value="Genomic_DNA"/>
</dbReference>
<dbReference type="GO" id="GO:0006351">
    <property type="term" value="P:DNA-templated transcription"/>
    <property type="evidence" value="ECO:0007669"/>
    <property type="project" value="InterPro"/>
</dbReference>
<feature type="domain" description="Xylanolytic transcriptional activator regulatory" evidence="8">
    <location>
        <begin position="419"/>
        <end position="488"/>
    </location>
</feature>
<feature type="compositionally biased region" description="Polar residues" evidence="7">
    <location>
        <begin position="253"/>
        <end position="267"/>
    </location>
</feature>
<keyword evidence="10" id="KW-1185">Reference proteome</keyword>
<evidence type="ECO:0000313" key="10">
    <source>
        <dbReference type="Proteomes" id="UP000002037"/>
    </source>
</evidence>
<dbReference type="PANTHER" id="PTHR31313:SF81">
    <property type="entry name" value="TY1 ENHANCER ACTIVATOR"/>
    <property type="match status" value="1"/>
</dbReference>
<feature type="compositionally biased region" description="Low complexity" evidence="7">
    <location>
        <begin position="76"/>
        <end position="92"/>
    </location>
</feature>
<gene>
    <name evidence="9" type="ORF">CTRG_03636</name>
</gene>
<dbReference type="RefSeq" id="XP_002549339.1">
    <property type="nucleotide sequence ID" value="XM_002549293.1"/>
</dbReference>
<feature type="region of interest" description="Disordered" evidence="7">
    <location>
        <begin position="1"/>
        <end position="131"/>
    </location>
</feature>
<evidence type="ECO:0000256" key="5">
    <source>
        <dbReference type="ARBA" id="ARBA00023163"/>
    </source>
</evidence>
<evidence type="ECO:0000313" key="9">
    <source>
        <dbReference type="EMBL" id="EER33211.1"/>
    </source>
</evidence>
<keyword evidence="6" id="KW-0539">Nucleus</keyword>
<evidence type="ECO:0000256" key="7">
    <source>
        <dbReference type="SAM" id="MobiDB-lite"/>
    </source>
</evidence>
<dbReference type="AlphaFoldDB" id="C5MC44"/>
<feature type="region of interest" description="Disordered" evidence="7">
    <location>
        <begin position="703"/>
        <end position="761"/>
    </location>
</feature>
<organism evidence="9 10">
    <name type="scientific">Candida tropicalis (strain ATCC MYA-3404 / T1)</name>
    <name type="common">Yeast</name>
    <dbReference type="NCBI Taxonomy" id="294747"/>
    <lineage>
        <taxon>Eukaryota</taxon>
        <taxon>Fungi</taxon>
        <taxon>Dikarya</taxon>
        <taxon>Ascomycota</taxon>
        <taxon>Saccharomycotina</taxon>
        <taxon>Pichiomycetes</taxon>
        <taxon>Debaryomycetaceae</taxon>
        <taxon>Candida/Lodderomyces clade</taxon>
        <taxon>Candida</taxon>
    </lineage>
</organism>
<dbReference type="SMART" id="SM00906">
    <property type="entry name" value="Fungal_trans"/>
    <property type="match status" value="1"/>
</dbReference>
<feature type="compositionally biased region" description="Low complexity" evidence="7">
    <location>
        <begin position="712"/>
        <end position="731"/>
    </location>
</feature>
<feature type="compositionally biased region" description="Low complexity" evidence="7">
    <location>
        <begin position="100"/>
        <end position="115"/>
    </location>
</feature>
<accession>C5MC44</accession>
<keyword evidence="2" id="KW-0862">Zinc</keyword>
<dbReference type="VEuPathDB" id="FungiDB:CTRG_03636"/>
<dbReference type="eggNOG" id="ENOG502QPW5">
    <property type="taxonomic scope" value="Eukaryota"/>
</dbReference>
<dbReference type="KEGG" id="ctp:CTRG_03636"/>
<name>C5MC44_CANTT</name>
<feature type="compositionally biased region" description="Polar residues" evidence="7">
    <location>
        <begin position="1"/>
        <end position="18"/>
    </location>
</feature>
<evidence type="ECO:0000256" key="4">
    <source>
        <dbReference type="ARBA" id="ARBA00023125"/>
    </source>
</evidence>
<sequence>MASSTSTRYPNHVNQVNNGYPQRRSQPSSPYSYPPGQLPPNCAHSVGTQPLAAPLPPPPPPPPPQTSAASHQTLMPPQHHQPGQQFQQQHQAPPVPRQLPPSSQQQIPHQQMNQSGHSQSPTPAAVQQHASFSRHTGLSPYYPISSFNSKPSTPLSATNFLNSRTPPPQLPLPSTGSALPALLPQPKQDLDFTPKFYRGPSGKSNMAFGATTVFEADESMVMNANQIQEKLSTPAIRLAKLQAIPGVDKNTYPKPTSNTVEGTASNSNNQNSVLVASGVKGGIEAIELITSPNARHYFDLALKYYDRPILSYLVNISRTRELYDQICMNRNDFSKVSDLLNKFPTNHFISVELIGAILAVGACFTNNLDEAKKFLSFSEHIMFIDNAGNLSLNESSYPKVQGMLLCALVELLLGELTKAWQLSGFALRMGLDLGFDNFIRDGPDKDVNDLKSLVFWGSYIIDKYAGLIFGRTPMLYLPPGSPIMFGNTDNKKLPHLVELIIFSQPVIASIYQSLPYKDAEDSKRNFLNRYNQLQGYNQQLNDWRRNLPTGLYWDSESLAKSAYDASVDHSLKFAYYLVFLIVNKPFLKLPIGSDIQTFGEITDEIELLLKSIPDSNYLFNIVVYYVVILEIESLIAQISNTNESTFNQNSKFLRQLGSLVDGMTRTLDPEIWIISRTIHNKFKDRYNELRMLMGKMEYELYQKRQQHHHDQQQQQQQQQSQIQNQGQQQQELPPPQQPKQELSTSEEYMKQQEEAPHPKEEILSNDQYAKQEDLQRSLPQQSSSCFAVENQEYLNNSTSMLQNDQFIKMVDTLFESGMSGTQSSQEQTHNQIPQQQQQQQQQQQSQEFSNQDYQQNVQPEHQDSHVAPQLQQPIGIRQSQLLDPSLFNSMLMHENSSTFNSIFSFDTTGFGL</sequence>
<feature type="compositionally biased region" description="Low complexity" evidence="7">
    <location>
        <begin position="825"/>
        <end position="855"/>
    </location>
</feature>
<feature type="compositionally biased region" description="Polar residues" evidence="7">
    <location>
        <begin position="66"/>
        <end position="75"/>
    </location>
</feature>
<dbReference type="Pfam" id="PF04082">
    <property type="entry name" value="Fungal_trans"/>
    <property type="match status" value="1"/>
</dbReference>
<feature type="compositionally biased region" description="Polar residues" evidence="7">
    <location>
        <begin position="155"/>
        <end position="164"/>
    </location>
</feature>
<evidence type="ECO:0000256" key="6">
    <source>
        <dbReference type="ARBA" id="ARBA00023242"/>
    </source>
</evidence>
<dbReference type="PANTHER" id="PTHR31313">
    <property type="entry name" value="TY1 ENHANCER ACTIVATOR"/>
    <property type="match status" value="1"/>
</dbReference>
<dbReference type="CDD" id="cd12148">
    <property type="entry name" value="fungal_TF_MHR"/>
    <property type="match status" value="1"/>
</dbReference>
<dbReference type="GeneID" id="8297770"/>
<evidence type="ECO:0000259" key="8">
    <source>
        <dbReference type="SMART" id="SM00906"/>
    </source>
</evidence>
<keyword evidence="4" id="KW-0238">DNA-binding</keyword>
<feature type="compositionally biased region" description="Basic and acidic residues" evidence="7">
    <location>
        <begin position="747"/>
        <end position="761"/>
    </location>
</feature>
<keyword evidence="1" id="KW-0479">Metal-binding</keyword>
<dbReference type="InterPro" id="IPR007219">
    <property type="entry name" value="XnlR_reg_dom"/>
</dbReference>
<protein>
    <recommendedName>
        <fullName evidence="8">Xylanolytic transcriptional activator regulatory domain-containing protein</fullName>
    </recommendedName>
</protein>
<dbReference type="STRING" id="294747.C5MC44"/>